<dbReference type="GO" id="GO:0005874">
    <property type="term" value="C:microtubule"/>
    <property type="evidence" value="ECO:0007669"/>
    <property type="project" value="UniProtKB-KW"/>
</dbReference>
<keyword evidence="4" id="KW-0206">Cytoskeleton</keyword>
<proteinExistence type="predicted"/>
<organism evidence="8 9">
    <name type="scientific">Paramicrosporidium saccamoebae</name>
    <dbReference type="NCBI Taxonomy" id="1246581"/>
    <lineage>
        <taxon>Eukaryota</taxon>
        <taxon>Fungi</taxon>
        <taxon>Fungi incertae sedis</taxon>
        <taxon>Cryptomycota</taxon>
        <taxon>Cryptomycota incertae sedis</taxon>
        <taxon>Paramicrosporidium</taxon>
    </lineage>
</organism>
<dbReference type="GO" id="GO:0008017">
    <property type="term" value="F:microtubule binding"/>
    <property type="evidence" value="ECO:0007669"/>
    <property type="project" value="InterPro"/>
</dbReference>
<dbReference type="OrthoDB" id="2119228at2759"/>
<sequence length="220" mass="24825">MATAAAANESRGDLLSWINDLLQLNVSKIEQVGTGAVLCDVQMHKVKFNTIQEYEYVNNFKVLQSCFTLHGLDKFQDNLEFLQWMKKFWDSNYPGGSYDAIARRKGLAVKTVSRSSASLVGAQRINAATPPATPSTVSHFQQTINHLNNDLTTVKLQLDEMEKERDFYFNKLRDIEIITQQVTDSAVLESEMFKCITEVLYKTEDGFEIPQEMEGGAVVV</sequence>
<accession>A0A2H9TMZ8</accession>
<evidence type="ECO:0000256" key="6">
    <source>
        <dbReference type="SAM" id="Coils"/>
    </source>
</evidence>
<keyword evidence="9" id="KW-1185">Reference proteome</keyword>
<evidence type="ECO:0000256" key="2">
    <source>
        <dbReference type="ARBA" id="ARBA00022490"/>
    </source>
</evidence>
<name>A0A2H9TMZ8_9FUNG</name>
<dbReference type="InterPro" id="IPR027328">
    <property type="entry name" value="MAPRE"/>
</dbReference>
<dbReference type="Gene3D" id="1.20.5.1430">
    <property type="match status" value="1"/>
</dbReference>
<evidence type="ECO:0000313" key="8">
    <source>
        <dbReference type="EMBL" id="PJF19114.1"/>
    </source>
</evidence>
<keyword evidence="6" id="KW-0175">Coiled coil</keyword>
<evidence type="ECO:0000256" key="5">
    <source>
        <dbReference type="PROSITE-ProRule" id="PRU00576"/>
    </source>
</evidence>
<dbReference type="Pfam" id="PF03271">
    <property type="entry name" value="EB1"/>
    <property type="match status" value="1"/>
</dbReference>
<dbReference type="InterPro" id="IPR036872">
    <property type="entry name" value="CH_dom_sf"/>
</dbReference>
<evidence type="ECO:0000256" key="4">
    <source>
        <dbReference type="ARBA" id="ARBA00023212"/>
    </source>
</evidence>
<comment type="caution">
    <text evidence="8">The sequence shown here is derived from an EMBL/GenBank/DDBJ whole genome shotgun (WGS) entry which is preliminary data.</text>
</comment>
<evidence type="ECO:0000256" key="1">
    <source>
        <dbReference type="ARBA" id="ARBA00004245"/>
    </source>
</evidence>
<evidence type="ECO:0000313" key="9">
    <source>
        <dbReference type="Proteomes" id="UP000240830"/>
    </source>
</evidence>
<feature type="domain" description="EB1 C-terminal" evidence="7">
    <location>
        <begin position="136"/>
        <end position="209"/>
    </location>
</feature>
<dbReference type="STRING" id="1246581.A0A2H9TMZ8"/>
<dbReference type="PROSITE" id="PS51230">
    <property type="entry name" value="EB1_C"/>
    <property type="match status" value="1"/>
</dbReference>
<dbReference type="EMBL" id="MTSL01000077">
    <property type="protein sequence ID" value="PJF19114.1"/>
    <property type="molecule type" value="Genomic_DNA"/>
</dbReference>
<dbReference type="InterPro" id="IPR004953">
    <property type="entry name" value="EB1_C"/>
</dbReference>
<dbReference type="PANTHER" id="PTHR10623">
    <property type="entry name" value="MICROTUBULE-ASSOCIATED PROTEIN RP/EB FAMILY MEMBER"/>
    <property type="match status" value="1"/>
</dbReference>
<dbReference type="Gene3D" id="1.10.418.10">
    <property type="entry name" value="Calponin-like domain"/>
    <property type="match status" value="1"/>
</dbReference>
<dbReference type="InterPro" id="IPR036133">
    <property type="entry name" value="EB1_C_sf"/>
</dbReference>
<dbReference type="AlphaFoldDB" id="A0A2H9TMZ8"/>
<comment type="subcellular location">
    <subcellularLocation>
        <location evidence="1">Cytoplasm</location>
        <location evidence="1">Cytoskeleton</location>
    </subcellularLocation>
</comment>
<reference evidence="8 9" key="1">
    <citation type="submission" date="2016-10" db="EMBL/GenBank/DDBJ databases">
        <title>The genome of Paramicrosporidium saccamoebae is the missing link in understanding Cryptomycota and Microsporidia evolution.</title>
        <authorList>
            <person name="Quandt C.A."/>
            <person name="Beaudet D."/>
            <person name="Corsaro D."/>
            <person name="Michel R."/>
            <person name="Corradi N."/>
            <person name="James T."/>
        </authorList>
    </citation>
    <scope>NUCLEOTIDE SEQUENCE [LARGE SCALE GENOMIC DNA]</scope>
    <source>
        <strain evidence="8 9">KSL3</strain>
    </source>
</reference>
<dbReference type="SUPFAM" id="SSF47576">
    <property type="entry name" value="Calponin-homology domain, CH-domain"/>
    <property type="match status" value="1"/>
</dbReference>
<evidence type="ECO:0000259" key="7">
    <source>
        <dbReference type="PROSITE" id="PS51230"/>
    </source>
</evidence>
<dbReference type="SUPFAM" id="SSF140612">
    <property type="entry name" value="EB1 dimerisation domain-like"/>
    <property type="match status" value="1"/>
</dbReference>
<evidence type="ECO:0000256" key="3">
    <source>
        <dbReference type="ARBA" id="ARBA00022701"/>
    </source>
</evidence>
<protein>
    <recommendedName>
        <fullName evidence="7">EB1 C-terminal domain-containing protein</fullName>
    </recommendedName>
</protein>
<keyword evidence="2" id="KW-0963">Cytoplasm</keyword>
<dbReference type="FunFam" id="1.20.5.1430:FF:000005">
    <property type="entry name" value="Eb1, isoform E"/>
    <property type="match status" value="1"/>
</dbReference>
<keyword evidence="3 5" id="KW-0493">Microtubule</keyword>
<dbReference type="Proteomes" id="UP000240830">
    <property type="component" value="Unassembled WGS sequence"/>
</dbReference>
<gene>
    <name evidence="8" type="ORF">PSACC_01085</name>
</gene>
<feature type="coiled-coil region" evidence="6">
    <location>
        <begin position="144"/>
        <end position="178"/>
    </location>
</feature>